<keyword evidence="1" id="KW-1185">Reference proteome</keyword>
<dbReference type="AlphaFoldDB" id="A0A6P5RBL0"/>
<gene>
    <name evidence="2" type="primary">LOC110312205</name>
</gene>
<dbReference type="RefSeq" id="XP_021041421.1">
    <property type="nucleotide sequence ID" value="XM_021185762.1"/>
</dbReference>
<accession>A0A6P5RBL0</accession>
<organism evidence="1 2">
    <name type="scientific">Mus caroli</name>
    <name type="common">Ryukyu mouse</name>
    <name type="synonym">Ricefield mouse</name>
    <dbReference type="NCBI Taxonomy" id="10089"/>
    <lineage>
        <taxon>Eukaryota</taxon>
        <taxon>Metazoa</taxon>
        <taxon>Chordata</taxon>
        <taxon>Craniata</taxon>
        <taxon>Vertebrata</taxon>
        <taxon>Euteleostomi</taxon>
        <taxon>Mammalia</taxon>
        <taxon>Eutheria</taxon>
        <taxon>Euarchontoglires</taxon>
        <taxon>Glires</taxon>
        <taxon>Rodentia</taxon>
        <taxon>Myomorpha</taxon>
        <taxon>Muroidea</taxon>
        <taxon>Muridae</taxon>
        <taxon>Murinae</taxon>
        <taxon>Mus</taxon>
        <taxon>Mus</taxon>
    </lineage>
</organism>
<evidence type="ECO:0000313" key="1">
    <source>
        <dbReference type="Proteomes" id="UP000515126"/>
    </source>
</evidence>
<dbReference type="KEGG" id="mcal:110312205"/>
<protein>
    <submittedName>
        <fullName evidence="2">Uncharacterized protein LOC110312205</fullName>
    </submittedName>
</protein>
<sequence length="117" mass="12469">MGYRTPPEGNIPGPMLAIASFLEEFTVDLATTAPMMITAPKTTRAAMITMLESADGGGSGKDVKRTRELREGCSSNDITYLSVAEFPPTICGVSLRMCPLGRPCIPLPLQPPPICVE</sequence>
<dbReference type="Proteomes" id="UP000515126">
    <property type="component" value="Chromosome 17"/>
</dbReference>
<proteinExistence type="predicted"/>
<dbReference type="GeneID" id="110312205"/>
<name>A0A6P5RBL0_MUSCR</name>
<evidence type="ECO:0000313" key="2">
    <source>
        <dbReference type="RefSeq" id="XP_021041421.1"/>
    </source>
</evidence>
<reference evidence="2" key="1">
    <citation type="submission" date="2025-08" db="UniProtKB">
        <authorList>
            <consortium name="RefSeq"/>
        </authorList>
    </citation>
    <scope>IDENTIFICATION</scope>
</reference>